<evidence type="ECO:0000313" key="1">
    <source>
        <dbReference type="EMBL" id="KTG11395.1"/>
    </source>
</evidence>
<dbReference type="Proteomes" id="UP000054387">
    <property type="component" value="Unassembled WGS sequence"/>
</dbReference>
<dbReference type="InterPro" id="IPR058482">
    <property type="entry name" value="DUF8169"/>
</dbReference>
<proteinExistence type="predicted"/>
<keyword evidence="2" id="KW-1185">Reference proteome</keyword>
<evidence type="ECO:0008006" key="3">
    <source>
        <dbReference type="Google" id="ProtNLM"/>
    </source>
</evidence>
<name>A0A0W1RE95_9EURY</name>
<reference evidence="1 2" key="1">
    <citation type="submission" date="2015-12" db="EMBL/GenBank/DDBJ databases">
        <title>Haloprofundus marisrubri gen. nov., sp. nov., an extremely halophilic archaeon isolated from the Discovery deep brine-seawater interface in the Red Sea.</title>
        <authorList>
            <person name="Zhang G."/>
            <person name="Stingl U."/>
            <person name="Rashid M."/>
        </authorList>
    </citation>
    <scope>NUCLEOTIDE SEQUENCE [LARGE SCALE GENOMIC DNA]</scope>
    <source>
        <strain evidence="1 2">SB9</strain>
    </source>
</reference>
<accession>A0A0W1RE95</accession>
<gene>
    <name evidence="1" type="ORF">AUR64_03830</name>
</gene>
<comment type="caution">
    <text evidence="1">The sequence shown here is derived from an EMBL/GenBank/DDBJ whole genome shotgun (WGS) entry which is preliminary data.</text>
</comment>
<evidence type="ECO:0000313" key="2">
    <source>
        <dbReference type="Proteomes" id="UP000054387"/>
    </source>
</evidence>
<dbReference type="AlphaFoldDB" id="A0A0W1RE95"/>
<protein>
    <recommendedName>
        <fullName evidence="3">PIN domain-containing protein</fullName>
    </recommendedName>
</protein>
<dbReference type="Pfam" id="PF26507">
    <property type="entry name" value="DUF8169"/>
    <property type="match status" value="1"/>
</dbReference>
<sequence length="228" mass="25870">MTEDSVYAEDVFADTCILLNYLLQEWERDHTVELLESESVEIVVSETVQTELKTAIERRAELYKDLLRYLRQGGAPEEYEDWESRIFIQGNDARHLRGILMSLSQEEGQQLAQRKLRRFVRRLDAKVEYIFSDLVSPEIRPENPSIELSFALSTVVDNTDDCRVIGDVALWTQDEGSGVFTTLDTSDIVNTEDQINEVLTEQCGSSSTLQIVVPSQLQIESVSQSGDG</sequence>
<organism evidence="1 2">
    <name type="scientific">Haloprofundus marisrubri</name>
    <dbReference type="NCBI Taxonomy" id="1514971"/>
    <lineage>
        <taxon>Archaea</taxon>
        <taxon>Methanobacteriati</taxon>
        <taxon>Methanobacteriota</taxon>
        <taxon>Stenosarchaea group</taxon>
        <taxon>Halobacteria</taxon>
        <taxon>Halobacteriales</taxon>
        <taxon>Haloferacaceae</taxon>
        <taxon>Haloprofundus</taxon>
    </lineage>
</organism>
<dbReference type="EMBL" id="LOPU01000004">
    <property type="protein sequence ID" value="KTG11395.1"/>
    <property type="molecule type" value="Genomic_DNA"/>
</dbReference>